<name>A0ABV8EES9_9HYPH</name>
<keyword evidence="2" id="KW-1185">Reference proteome</keyword>
<sequence>MFRPLAEAAGWVATAIGVTAAGYGAYKGGEYLANQMAQADEAADNAGASSAADACVTCTQNPCAALACGAPGSKYRGGAHGCMTGTTDTKGDKLDSHHTPAAANSNIHREVSTAIQMDPKDHRQTSSYGGGRTTPYMAGQKRLVDGDNFMGAIAMDIADIRRIAAKSGDPSKYDDAIRQMLQYARCLKQNGIIH</sequence>
<dbReference type="RefSeq" id="WP_247262786.1">
    <property type="nucleotide sequence ID" value="NZ_JALJQZ010000074.1"/>
</dbReference>
<evidence type="ECO:0000313" key="1">
    <source>
        <dbReference type="EMBL" id="MFC3970399.1"/>
    </source>
</evidence>
<protein>
    <submittedName>
        <fullName evidence="1">Uncharacterized protein</fullName>
    </submittedName>
</protein>
<accession>A0ABV8EES9</accession>
<gene>
    <name evidence="1" type="ORF">ACFOVS_20145</name>
</gene>
<proteinExistence type="predicted"/>
<reference evidence="2" key="1">
    <citation type="journal article" date="2019" name="Int. J. Syst. Evol. Microbiol.">
        <title>The Global Catalogue of Microorganisms (GCM) 10K type strain sequencing project: providing services to taxonomists for standard genome sequencing and annotation.</title>
        <authorList>
            <consortium name="The Broad Institute Genomics Platform"/>
            <consortium name="The Broad Institute Genome Sequencing Center for Infectious Disease"/>
            <person name="Wu L."/>
            <person name="Ma J."/>
        </authorList>
    </citation>
    <scope>NUCLEOTIDE SEQUENCE [LARGE SCALE GENOMIC DNA]</scope>
    <source>
        <strain evidence="2">TBRC 5781</strain>
    </source>
</reference>
<comment type="caution">
    <text evidence="1">The sequence shown here is derived from an EMBL/GenBank/DDBJ whole genome shotgun (WGS) entry which is preliminary data.</text>
</comment>
<dbReference type="EMBL" id="JBHSBD010000101">
    <property type="protein sequence ID" value="MFC3970399.1"/>
    <property type="molecule type" value="Genomic_DNA"/>
</dbReference>
<organism evidence="1 2">
    <name type="scientific">Rhizobium lemnae</name>
    <dbReference type="NCBI Taxonomy" id="1214924"/>
    <lineage>
        <taxon>Bacteria</taxon>
        <taxon>Pseudomonadati</taxon>
        <taxon>Pseudomonadota</taxon>
        <taxon>Alphaproteobacteria</taxon>
        <taxon>Hyphomicrobiales</taxon>
        <taxon>Rhizobiaceae</taxon>
        <taxon>Rhizobium/Agrobacterium group</taxon>
        <taxon>Rhizobium</taxon>
    </lineage>
</organism>
<evidence type="ECO:0000313" key="2">
    <source>
        <dbReference type="Proteomes" id="UP001595697"/>
    </source>
</evidence>
<dbReference type="Proteomes" id="UP001595697">
    <property type="component" value="Unassembled WGS sequence"/>
</dbReference>